<evidence type="ECO:0000259" key="5">
    <source>
        <dbReference type="PROSITE" id="PS50305"/>
    </source>
</evidence>
<keyword evidence="2" id="KW-0808">Transferase</keyword>
<gene>
    <name evidence="6" type="ORF">H8E23_17655</name>
</gene>
<name>A0A8J6NN17_9BACT</name>
<protein>
    <recommendedName>
        <fullName evidence="1">protein acetyllysine N-acetyltransferase</fullName>
        <ecNumber evidence="1">2.3.1.286</ecNumber>
    </recommendedName>
</protein>
<dbReference type="GO" id="GO:0017136">
    <property type="term" value="F:histone deacetylase activity, NAD-dependent"/>
    <property type="evidence" value="ECO:0007669"/>
    <property type="project" value="TreeGrafter"/>
</dbReference>
<organism evidence="6 7">
    <name type="scientific">Candidatus Desulfatibia profunda</name>
    <dbReference type="NCBI Taxonomy" id="2841695"/>
    <lineage>
        <taxon>Bacteria</taxon>
        <taxon>Pseudomonadati</taxon>
        <taxon>Thermodesulfobacteriota</taxon>
        <taxon>Desulfobacteria</taxon>
        <taxon>Desulfobacterales</taxon>
        <taxon>Desulfobacterales incertae sedis</taxon>
        <taxon>Candidatus Desulfatibia</taxon>
    </lineage>
</organism>
<reference evidence="6 7" key="1">
    <citation type="submission" date="2020-08" db="EMBL/GenBank/DDBJ databases">
        <title>Bridging the membrane lipid divide: bacteria of the FCB group superphylum have the potential to synthesize archaeal ether lipids.</title>
        <authorList>
            <person name="Villanueva L."/>
            <person name="Von Meijenfeldt F.A.B."/>
            <person name="Westbye A.B."/>
            <person name="Yadav S."/>
            <person name="Hopmans E.C."/>
            <person name="Dutilh B.E."/>
            <person name="Sinninghe Damste J.S."/>
        </authorList>
    </citation>
    <scope>NUCLEOTIDE SEQUENCE [LARGE SCALE GENOMIC DNA]</scope>
    <source>
        <strain evidence="6">NIOZ-UU30</strain>
    </source>
</reference>
<dbReference type="InterPro" id="IPR026591">
    <property type="entry name" value="Sirtuin_cat_small_dom_sf"/>
</dbReference>
<evidence type="ECO:0000256" key="2">
    <source>
        <dbReference type="ARBA" id="ARBA00022679"/>
    </source>
</evidence>
<dbReference type="PANTHER" id="PTHR11085">
    <property type="entry name" value="NAD-DEPENDENT PROTEIN DEACYLASE SIRTUIN-5, MITOCHONDRIAL-RELATED"/>
    <property type="match status" value="1"/>
</dbReference>
<comment type="caution">
    <text evidence="4">Lacks conserved residue(s) required for the propagation of feature annotation.</text>
</comment>
<dbReference type="SUPFAM" id="SSF52467">
    <property type="entry name" value="DHS-like NAD/FAD-binding domain"/>
    <property type="match status" value="1"/>
</dbReference>
<dbReference type="AlphaFoldDB" id="A0A8J6NN17"/>
<dbReference type="Gene3D" id="3.40.50.1220">
    <property type="entry name" value="TPP-binding domain"/>
    <property type="match status" value="1"/>
</dbReference>
<evidence type="ECO:0000256" key="3">
    <source>
        <dbReference type="ARBA" id="ARBA00023027"/>
    </source>
</evidence>
<dbReference type="InterPro" id="IPR029035">
    <property type="entry name" value="DHS-like_NAD/FAD-binding_dom"/>
</dbReference>
<dbReference type="InterPro" id="IPR050134">
    <property type="entry name" value="NAD-dep_sirtuin_deacylases"/>
</dbReference>
<proteinExistence type="predicted"/>
<dbReference type="Proteomes" id="UP000603434">
    <property type="component" value="Unassembled WGS sequence"/>
</dbReference>
<keyword evidence="3" id="KW-0520">NAD</keyword>
<evidence type="ECO:0000256" key="4">
    <source>
        <dbReference type="PROSITE-ProRule" id="PRU00236"/>
    </source>
</evidence>
<dbReference type="Gene3D" id="3.30.1600.10">
    <property type="entry name" value="SIR2/SIRT2 'Small Domain"/>
    <property type="match status" value="1"/>
</dbReference>
<dbReference type="EMBL" id="JACNJH010000272">
    <property type="protein sequence ID" value="MBC8363212.1"/>
    <property type="molecule type" value="Genomic_DNA"/>
</dbReference>
<dbReference type="InterPro" id="IPR026590">
    <property type="entry name" value="Ssirtuin_cat_dom"/>
</dbReference>
<dbReference type="Pfam" id="PF02146">
    <property type="entry name" value="SIR2"/>
    <property type="match status" value="1"/>
</dbReference>
<dbReference type="GO" id="GO:0070403">
    <property type="term" value="F:NAD+ binding"/>
    <property type="evidence" value="ECO:0007669"/>
    <property type="project" value="InterPro"/>
</dbReference>
<evidence type="ECO:0000313" key="7">
    <source>
        <dbReference type="Proteomes" id="UP000603434"/>
    </source>
</evidence>
<feature type="domain" description="Deacetylase sirtuin-type" evidence="5">
    <location>
        <begin position="1"/>
        <end position="278"/>
    </location>
</feature>
<dbReference type="EC" id="2.3.1.286" evidence="1"/>
<dbReference type="PROSITE" id="PS50305">
    <property type="entry name" value="SIRTUIN"/>
    <property type="match status" value="1"/>
</dbReference>
<dbReference type="PANTHER" id="PTHR11085:SF10">
    <property type="entry name" value="NAD-DEPENDENT PROTEIN DEACYLASE SIRTUIN-5, MITOCHONDRIAL-RELATED"/>
    <property type="match status" value="1"/>
</dbReference>
<comment type="caution">
    <text evidence="6">The sequence shown here is derived from an EMBL/GenBank/DDBJ whole genome shotgun (WGS) entry which is preliminary data.</text>
</comment>
<evidence type="ECO:0000256" key="1">
    <source>
        <dbReference type="ARBA" id="ARBA00012928"/>
    </source>
</evidence>
<sequence length="278" mass="31645">MKNVKQAAETIKASSSVLVLTGAGVSAESGIPTYRGPDGLYTKSPDLENILTLENLKNNPIKIWEYINTLRILLVKSVPNKAHMVLAKWEKEGGFNKFLIATQNVDGLHGLAGNNLLTELHGNIWELARPKQVDYAEDEQFSEEMQAYLSGKNRDLLRRKWSRENNQVVWENREVPFQSIPPCTDDPEVRPNVLLFDEGYGNRLLWVEHFIKDGCDLLIVVGCSGGVYIVERLLNDMRYYNPTCNIININPYEDCVNTDHIYLKCTAVEAFEILNMWI</sequence>
<accession>A0A8J6NN17</accession>
<evidence type="ECO:0000313" key="6">
    <source>
        <dbReference type="EMBL" id="MBC8363212.1"/>
    </source>
</evidence>
<dbReference type="InterPro" id="IPR003000">
    <property type="entry name" value="Sirtuin"/>
</dbReference>